<feature type="region of interest" description="Disordered" evidence="1">
    <location>
        <begin position="41"/>
        <end position="66"/>
    </location>
</feature>
<sequence length="66" mass="7384">MVVTGEKLSEVGGSSDRFGGVRGKAVKKPKELRQVWWRQGKSCQETEGIKTGLSAPRQKLSRNRRN</sequence>
<comment type="caution">
    <text evidence="2">The sequence shown here is derived from an EMBL/GenBank/DDBJ whole genome shotgun (WGS) entry which is preliminary data.</text>
</comment>
<dbReference type="EMBL" id="QTKX01000003">
    <property type="protein sequence ID" value="MBS8266317.1"/>
    <property type="molecule type" value="Genomic_DNA"/>
</dbReference>
<evidence type="ECO:0000313" key="3">
    <source>
        <dbReference type="Proteomes" id="UP000761411"/>
    </source>
</evidence>
<name>A0A944GXZ0_9BACI</name>
<evidence type="ECO:0000313" key="2">
    <source>
        <dbReference type="EMBL" id="MBS8266317.1"/>
    </source>
</evidence>
<reference evidence="2 3" key="1">
    <citation type="journal article" date="2021" name="Microorganisms">
        <title>Bacterial Dimethylsulfoniopropionate Biosynthesis in the East China Sea.</title>
        <authorList>
            <person name="Liu J."/>
            <person name="Zhang Y."/>
            <person name="Liu J."/>
            <person name="Zhong H."/>
            <person name="Williams B.T."/>
            <person name="Zheng Y."/>
            <person name="Curson A.R.J."/>
            <person name="Sun C."/>
            <person name="Sun H."/>
            <person name="Song D."/>
            <person name="Wagner Mackenzie B."/>
            <person name="Bermejo Martinez A."/>
            <person name="Todd J.D."/>
            <person name="Zhang X.H."/>
        </authorList>
    </citation>
    <scope>NUCLEOTIDE SEQUENCE [LARGE SCALE GENOMIC DNA]</scope>
    <source>
        <strain evidence="2 3">ESS08</strain>
    </source>
</reference>
<dbReference type="Proteomes" id="UP000761411">
    <property type="component" value="Unassembled WGS sequence"/>
</dbReference>
<proteinExistence type="predicted"/>
<keyword evidence="3" id="KW-1185">Reference proteome</keyword>
<gene>
    <name evidence="2" type="ORF">DYI25_17990</name>
</gene>
<dbReference type="AlphaFoldDB" id="A0A944GXZ0"/>
<accession>A0A944GXZ0</accession>
<feature type="region of interest" description="Disordered" evidence="1">
    <location>
        <begin position="1"/>
        <end position="25"/>
    </location>
</feature>
<protein>
    <submittedName>
        <fullName evidence="2">Uncharacterized protein</fullName>
    </submittedName>
</protein>
<evidence type="ECO:0000256" key="1">
    <source>
        <dbReference type="SAM" id="MobiDB-lite"/>
    </source>
</evidence>
<organism evidence="2 3">
    <name type="scientific">Mesobacillus boroniphilus</name>
    <dbReference type="NCBI Taxonomy" id="308892"/>
    <lineage>
        <taxon>Bacteria</taxon>
        <taxon>Bacillati</taxon>
        <taxon>Bacillota</taxon>
        <taxon>Bacilli</taxon>
        <taxon>Bacillales</taxon>
        <taxon>Bacillaceae</taxon>
        <taxon>Mesobacillus</taxon>
    </lineage>
</organism>